<dbReference type="EMBL" id="PYMC01000003">
    <property type="protein sequence ID" value="PSW06205.1"/>
    <property type="molecule type" value="Genomic_DNA"/>
</dbReference>
<name>A0A2T3N1U9_9GAMM</name>
<reference evidence="1 2" key="1">
    <citation type="submission" date="2018-03" db="EMBL/GenBank/DDBJ databases">
        <title>Whole genome sequencing of Histamine producing bacteria.</title>
        <authorList>
            <person name="Butler K."/>
        </authorList>
    </citation>
    <scope>NUCLEOTIDE SEQUENCE [LARGE SCALE GENOMIC DNA]</scope>
    <source>
        <strain evidence="1 2">DSM 16190</strain>
    </source>
</reference>
<evidence type="ECO:0000313" key="2">
    <source>
        <dbReference type="Proteomes" id="UP000240904"/>
    </source>
</evidence>
<protein>
    <submittedName>
        <fullName evidence="1">Uncharacterized protein</fullName>
    </submittedName>
</protein>
<keyword evidence="2" id="KW-1185">Reference proteome</keyword>
<gene>
    <name evidence="1" type="ORF">C9I89_06775</name>
</gene>
<organism evidence="1 2">
    <name type="scientific">Photobacterium lipolyticum</name>
    <dbReference type="NCBI Taxonomy" id="266810"/>
    <lineage>
        <taxon>Bacteria</taxon>
        <taxon>Pseudomonadati</taxon>
        <taxon>Pseudomonadota</taxon>
        <taxon>Gammaproteobacteria</taxon>
        <taxon>Vibrionales</taxon>
        <taxon>Vibrionaceae</taxon>
        <taxon>Photobacterium</taxon>
    </lineage>
</organism>
<dbReference type="AlphaFoldDB" id="A0A2T3N1U9"/>
<dbReference type="Proteomes" id="UP000240904">
    <property type="component" value="Unassembled WGS sequence"/>
</dbReference>
<evidence type="ECO:0000313" key="1">
    <source>
        <dbReference type="EMBL" id="PSW06205.1"/>
    </source>
</evidence>
<comment type="caution">
    <text evidence="1">The sequence shown here is derived from an EMBL/GenBank/DDBJ whole genome shotgun (WGS) entry which is preliminary data.</text>
</comment>
<accession>A0A2T3N1U9</accession>
<proteinExistence type="predicted"/>
<sequence length="83" mass="9772">MSHCTSIDAVFYHHDTILLRENPDIRAIEPKSIRLLCCPLKIFCQQIGLFIHFPIIITLQGTKFIWLDHLMLLLMYNRSQCND</sequence>